<comment type="caution">
    <text evidence="2">The sequence shown here is derived from an EMBL/GenBank/DDBJ whole genome shotgun (WGS) entry which is preliminary data.</text>
</comment>
<protein>
    <submittedName>
        <fullName evidence="2">Uncharacterized protein</fullName>
    </submittedName>
</protein>
<dbReference type="EMBL" id="JAPDHV010000004">
    <property type="protein sequence ID" value="MCW3161611.1"/>
    <property type="molecule type" value="Genomic_DNA"/>
</dbReference>
<evidence type="ECO:0000256" key="1">
    <source>
        <dbReference type="SAM" id="SignalP"/>
    </source>
</evidence>
<dbReference type="RefSeq" id="WP_264743554.1">
    <property type="nucleotide sequence ID" value="NZ_JAPDHV010000004.1"/>
</dbReference>
<sequence length="294" mass="31599">MKSQITLLASFFLVSMSYAQVGISTNNPLGAFHVDGGKDNKNAIIPNQLTGTEAEKNDFIVTQDGKVGVATVSPTQSLDVNGKARVRSLDYLGYSNAYPVYADENGVLGKAAISPSSKLAFFESRTPLFLAGSYYNGGNEIKIPITNADQKINTIGASVYTSNNYVRIGEAGTYIIGGSINFSLIKSPTSTSETYDPDNAYIAINIKRSSDGGASWESVNGARPIFPLYNTSERVYSYTLPISIVNLNVGDLIKMVFYRTVDGSMTPQGTKLQSVGLNSDYGIPTYTLSFSKNS</sequence>
<evidence type="ECO:0000313" key="3">
    <source>
        <dbReference type="Proteomes" id="UP001163719"/>
    </source>
</evidence>
<evidence type="ECO:0000313" key="2">
    <source>
        <dbReference type="EMBL" id="MCW3161611.1"/>
    </source>
</evidence>
<organism evidence="2 3">
    <name type="scientific">Chryseobacterium oryctis</name>
    <dbReference type="NCBI Taxonomy" id="2952618"/>
    <lineage>
        <taxon>Bacteria</taxon>
        <taxon>Pseudomonadati</taxon>
        <taxon>Bacteroidota</taxon>
        <taxon>Flavobacteriia</taxon>
        <taxon>Flavobacteriales</taxon>
        <taxon>Weeksellaceae</taxon>
        <taxon>Chryseobacterium group</taxon>
        <taxon>Chryseobacterium</taxon>
    </lineage>
</organism>
<feature type="signal peptide" evidence="1">
    <location>
        <begin position="1"/>
        <end position="19"/>
    </location>
</feature>
<keyword evidence="1" id="KW-0732">Signal</keyword>
<gene>
    <name evidence="2" type="ORF">OH806_10085</name>
</gene>
<proteinExistence type="predicted"/>
<name>A0ABT3HP95_9FLAO</name>
<feature type="chain" id="PRO_5047254945" evidence="1">
    <location>
        <begin position="20"/>
        <end position="294"/>
    </location>
</feature>
<reference evidence="2" key="1">
    <citation type="submission" date="2022-10" db="EMBL/GenBank/DDBJ databases">
        <title>Chryseobacterium babae sp. nov. isolated from the gut of the beetle Oryctes rhinoceros, and Chryseobacterium kimseyorum sp. nov., isolated from a stick insect rearing cage.</title>
        <authorList>
            <person name="Shelomi M."/>
            <person name="Han C.-J."/>
            <person name="Chen W.-M."/>
            <person name="Chen H.-K."/>
            <person name="Liaw S.-J."/>
            <person name="Muhle E."/>
            <person name="Clermont D."/>
        </authorList>
    </citation>
    <scope>NUCLEOTIDE SEQUENCE</scope>
    <source>
        <strain evidence="2">WLa1L2M3</strain>
    </source>
</reference>
<accession>A0ABT3HP95</accession>
<dbReference type="Proteomes" id="UP001163719">
    <property type="component" value="Unassembled WGS sequence"/>
</dbReference>
<keyword evidence="3" id="KW-1185">Reference proteome</keyword>